<accession>A0A844ZK65</accession>
<comment type="caution">
    <text evidence="1">The sequence shown here is derived from an EMBL/GenBank/DDBJ whole genome shotgun (WGS) entry which is preliminary data.</text>
</comment>
<dbReference type="RefSeq" id="WP_160589359.1">
    <property type="nucleotide sequence ID" value="NZ_BAAAFP010000002.1"/>
</dbReference>
<sequence length="130" mass="13471">MPAPSHAMPMAFRSIRGGGIQAAILASFKAGIANQGSSPMKKAIAFTAGIALAASCNIAMPVSVHAAGNDDVALCRVLVDSELYSSLGECMSIVRTAPPVVCKSLKEAGYLTLFGWRNLGDCVSDLRSLN</sequence>
<dbReference type="AlphaFoldDB" id="A0A844ZK65"/>
<evidence type="ECO:0000313" key="2">
    <source>
        <dbReference type="Proteomes" id="UP000435243"/>
    </source>
</evidence>
<dbReference type="EMBL" id="WTYY01000001">
    <property type="protein sequence ID" value="MXO87420.1"/>
    <property type="molecule type" value="Genomic_DNA"/>
</dbReference>
<name>A0A844ZK65_9SPHN</name>
<organism evidence="1 2">
    <name type="scientific">Alteraurantiacibacter aestuarii</name>
    <dbReference type="NCBI Taxonomy" id="650004"/>
    <lineage>
        <taxon>Bacteria</taxon>
        <taxon>Pseudomonadati</taxon>
        <taxon>Pseudomonadota</taxon>
        <taxon>Alphaproteobacteria</taxon>
        <taxon>Sphingomonadales</taxon>
        <taxon>Erythrobacteraceae</taxon>
        <taxon>Alteraurantiacibacter</taxon>
    </lineage>
</organism>
<dbReference type="Proteomes" id="UP000435243">
    <property type="component" value="Unassembled WGS sequence"/>
</dbReference>
<evidence type="ECO:0000313" key="1">
    <source>
        <dbReference type="EMBL" id="MXO87420.1"/>
    </source>
</evidence>
<protein>
    <submittedName>
        <fullName evidence="1">Uncharacterized protein</fullName>
    </submittedName>
</protein>
<reference evidence="1 2" key="1">
    <citation type="submission" date="2019-12" db="EMBL/GenBank/DDBJ databases">
        <title>Genomic-based taxomic classification of the family Erythrobacteraceae.</title>
        <authorList>
            <person name="Xu L."/>
        </authorList>
    </citation>
    <scope>NUCLEOTIDE SEQUENCE [LARGE SCALE GENOMIC DNA]</scope>
    <source>
        <strain evidence="1 2">JCM 16339</strain>
    </source>
</reference>
<gene>
    <name evidence="1" type="ORF">GRI32_01540</name>
</gene>
<keyword evidence="2" id="KW-1185">Reference proteome</keyword>
<proteinExistence type="predicted"/>
<dbReference type="OrthoDB" id="9955503at2"/>